<organism evidence="1 2">
    <name type="scientific">Steinernema glaseri</name>
    <dbReference type="NCBI Taxonomy" id="37863"/>
    <lineage>
        <taxon>Eukaryota</taxon>
        <taxon>Metazoa</taxon>
        <taxon>Ecdysozoa</taxon>
        <taxon>Nematoda</taxon>
        <taxon>Chromadorea</taxon>
        <taxon>Rhabditida</taxon>
        <taxon>Tylenchina</taxon>
        <taxon>Panagrolaimomorpha</taxon>
        <taxon>Strongyloidoidea</taxon>
        <taxon>Steinernematidae</taxon>
        <taxon>Steinernema</taxon>
    </lineage>
</organism>
<name>A0A1I7Y3E8_9BILA</name>
<accession>A0A1I7Y3E8</accession>
<proteinExistence type="predicted"/>
<evidence type="ECO:0000313" key="1">
    <source>
        <dbReference type="Proteomes" id="UP000095287"/>
    </source>
</evidence>
<protein>
    <submittedName>
        <fullName evidence="2">Uncharacterized protein</fullName>
    </submittedName>
</protein>
<dbReference type="WBParaSite" id="L893_g12340.t1">
    <property type="protein sequence ID" value="L893_g12340.t1"/>
    <property type="gene ID" value="L893_g12340"/>
</dbReference>
<reference evidence="2" key="1">
    <citation type="submission" date="2016-11" db="UniProtKB">
        <authorList>
            <consortium name="WormBaseParasite"/>
        </authorList>
    </citation>
    <scope>IDENTIFICATION</scope>
</reference>
<evidence type="ECO:0000313" key="2">
    <source>
        <dbReference type="WBParaSite" id="L893_g12340.t1"/>
    </source>
</evidence>
<sequence>MQRRRSHETARSTDGGIPTALHHFDLQKCSEQSIYSRGFSKSDTFVLLDRHLRDIHRDTSEAVILFYS</sequence>
<keyword evidence="1" id="KW-1185">Reference proteome</keyword>
<dbReference type="AlphaFoldDB" id="A0A1I7Y3E8"/>
<dbReference type="Proteomes" id="UP000095287">
    <property type="component" value="Unplaced"/>
</dbReference>